<dbReference type="AlphaFoldDB" id="A0AAW2GKM1"/>
<dbReference type="Proteomes" id="UP001430953">
    <property type="component" value="Unassembled WGS sequence"/>
</dbReference>
<keyword evidence="2" id="KW-1185">Reference proteome</keyword>
<dbReference type="EMBL" id="JADYXP020000004">
    <property type="protein sequence ID" value="KAL0126967.1"/>
    <property type="molecule type" value="Genomic_DNA"/>
</dbReference>
<reference evidence="1 2" key="1">
    <citation type="submission" date="2023-03" db="EMBL/GenBank/DDBJ databases">
        <title>High recombination rates correlate with genetic variation in Cardiocondyla obscurior ants.</title>
        <authorList>
            <person name="Errbii M."/>
        </authorList>
    </citation>
    <scope>NUCLEOTIDE SEQUENCE [LARGE SCALE GENOMIC DNA]</scope>
    <source>
        <strain evidence="1">Alpha-2009</strain>
        <tissue evidence="1">Whole body</tissue>
    </source>
</reference>
<evidence type="ECO:0000313" key="2">
    <source>
        <dbReference type="Proteomes" id="UP001430953"/>
    </source>
</evidence>
<comment type="caution">
    <text evidence="1">The sequence shown here is derived from an EMBL/GenBank/DDBJ whole genome shotgun (WGS) entry which is preliminary data.</text>
</comment>
<name>A0AAW2GKM1_9HYME</name>
<evidence type="ECO:0000313" key="1">
    <source>
        <dbReference type="EMBL" id="KAL0126967.1"/>
    </source>
</evidence>
<accession>A0AAW2GKM1</accession>
<sequence>MAGLTGIPHSWVRILHFTLVSSATESSISYDIFVSLLYSMCHQLMKAVPVSDTTEKLNVSRLVNRLTDIPDNLRGGGGLGKASGLGGATPRIITTPLLRIRSSKSVIFFITRLCIAFLHRRQFDKDV</sequence>
<protein>
    <submittedName>
        <fullName evidence="1">Uncharacterized protein</fullName>
    </submittedName>
</protein>
<gene>
    <name evidence="1" type="ORF">PUN28_005361</name>
</gene>
<organism evidence="1 2">
    <name type="scientific">Cardiocondyla obscurior</name>
    <dbReference type="NCBI Taxonomy" id="286306"/>
    <lineage>
        <taxon>Eukaryota</taxon>
        <taxon>Metazoa</taxon>
        <taxon>Ecdysozoa</taxon>
        <taxon>Arthropoda</taxon>
        <taxon>Hexapoda</taxon>
        <taxon>Insecta</taxon>
        <taxon>Pterygota</taxon>
        <taxon>Neoptera</taxon>
        <taxon>Endopterygota</taxon>
        <taxon>Hymenoptera</taxon>
        <taxon>Apocrita</taxon>
        <taxon>Aculeata</taxon>
        <taxon>Formicoidea</taxon>
        <taxon>Formicidae</taxon>
        <taxon>Myrmicinae</taxon>
        <taxon>Cardiocondyla</taxon>
    </lineage>
</organism>
<proteinExistence type="predicted"/>